<dbReference type="GO" id="GO:0038180">
    <property type="term" value="P:nerve growth factor signaling pathway"/>
    <property type="evidence" value="ECO:0007669"/>
    <property type="project" value="TreeGrafter"/>
</dbReference>
<dbReference type="RefSeq" id="YP_009177068.1">
    <property type="nucleotide sequence ID" value="NC_028238.1"/>
</dbReference>
<dbReference type="SUPFAM" id="SSF57501">
    <property type="entry name" value="Cystine-knot cytokines"/>
    <property type="match status" value="1"/>
</dbReference>
<evidence type="ECO:0000313" key="7">
    <source>
        <dbReference type="Proteomes" id="UP000142477"/>
    </source>
</evidence>
<dbReference type="GO" id="GO:0008083">
    <property type="term" value="F:growth factor activity"/>
    <property type="evidence" value="ECO:0007669"/>
    <property type="project" value="TreeGrafter"/>
</dbReference>
<evidence type="ECO:0000256" key="4">
    <source>
        <dbReference type="SAM" id="Phobius"/>
    </source>
</evidence>
<evidence type="ECO:0000256" key="2">
    <source>
        <dbReference type="ARBA" id="ARBA00022525"/>
    </source>
</evidence>
<dbReference type="OrthoDB" id="19740at10239"/>
<proteinExistence type="predicted"/>
<organism evidence="6 7">
    <name type="scientific">Turkeypox virus</name>
    <dbReference type="NCBI Taxonomy" id="336486"/>
    <lineage>
        <taxon>Viruses</taxon>
        <taxon>Varidnaviria</taxon>
        <taxon>Bamfordvirae</taxon>
        <taxon>Nucleocytoviricota</taxon>
        <taxon>Pokkesviricetes</taxon>
        <taxon>Chitovirales</taxon>
        <taxon>Poxviridae</taxon>
        <taxon>Chordopoxvirinae</taxon>
        <taxon>Avipoxvirus</taxon>
        <taxon>Avipoxvirus turkeypox</taxon>
    </lineage>
</organism>
<dbReference type="PANTHER" id="PTHR11589:SF10">
    <property type="entry name" value="BETA-NERVE GROWTH FACTOR"/>
    <property type="match status" value="1"/>
</dbReference>
<dbReference type="GO" id="GO:0007169">
    <property type="term" value="P:cell surface receptor protein tyrosine kinase signaling pathway"/>
    <property type="evidence" value="ECO:0007669"/>
    <property type="project" value="TreeGrafter"/>
</dbReference>
<dbReference type="SMART" id="SM00140">
    <property type="entry name" value="NGF"/>
    <property type="match status" value="1"/>
</dbReference>
<name>A0A0M5HR82_9POXV</name>
<dbReference type="InterPro" id="IPR019846">
    <property type="entry name" value="Nerve_growth_factor_CS"/>
</dbReference>
<dbReference type="GeneID" id="26122737"/>
<feature type="transmembrane region" description="Helical" evidence="4">
    <location>
        <begin position="6"/>
        <end position="22"/>
    </location>
</feature>
<evidence type="ECO:0000256" key="1">
    <source>
        <dbReference type="ARBA" id="ARBA00004613"/>
    </source>
</evidence>
<keyword evidence="4" id="KW-1133">Transmembrane helix</keyword>
<dbReference type="InterPro" id="IPR029034">
    <property type="entry name" value="Cystine-knot_cytokine"/>
</dbReference>
<evidence type="ECO:0000256" key="3">
    <source>
        <dbReference type="ARBA" id="ARBA00023157"/>
    </source>
</evidence>
<accession>A0A0M5HR82</accession>
<dbReference type="InterPro" id="IPR020408">
    <property type="entry name" value="Nerve_growth_factor-like"/>
</dbReference>
<keyword evidence="3" id="KW-1015">Disulfide bond</keyword>
<dbReference type="KEGG" id="vg:26122737"/>
<feature type="domain" description="Nerve growth factor-related" evidence="5">
    <location>
        <begin position="81"/>
        <end position="176"/>
    </location>
</feature>
<keyword evidence="4" id="KW-0472">Membrane</keyword>
<dbReference type="PANTHER" id="PTHR11589">
    <property type="entry name" value="NERVE GROWTH FACTOR NGF -RELATED"/>
    <property type="match status" value="1"/>
</dbReference>
<keyword evidence="7" id="KW-1185">Reference proteome</keyword>
<protein>
    <submittedName>
        <fullName evidence="6">NGF</fullName>
    </submittedName>
</protein>
<sequence length="185" mass="21400">MGEHYNMNYIAVIIWICYYTYISSSHKIIDGDDLDPVYLNMYLDTDRAVFSNIVPLNKRSKRDINDKLLIHNSTNSIYLSCESSTTWVANKTTGITKEGKVVTLINEITHNKDVYKQYFLETRCAEYPSPVGCLGIDTRFWNSYCMPTHSFINSIVMENGTPKWEYIRIDTSCVCMVQLRCGDKQ</sequence>
<comment type="subcellular location">
    <subcellularLocation>
        <location evidence="1">Secreted</location>
    </subcellularLocation>
</comment>
<keyword evidence="2" id="KW-0964">Secreted</keyword>
<reference evidence="6 7" key="1">
    <citation type="journal article" date="2015" name="Infect. Genet. Evol.">
        <title>Unique genomic organization of a novel Avipoxvirus detected in turkey (Meleagris gallopavo).</title>
        <authorList>
            <person name="Banyai K."/>
            <person name="Palya V."/>
            <person name="Denes B."/>
            <person name="Glavits R."/>
            <person name="Ivanics E."/>
            <person name="Horvath B."/>
            <person name="Farkas S.L."/>
            <person name="Marton S."/>
            <person name="Balint A."/>
            <person name="Gyuranecz M."/>
            <person name="Erdelyi K."/>
            <person name="Dan A."/>
        </authorList>
    </citation>
    <scope>NUCLEOTIDE SEQUENCE [LARGE SCALE GENOMIC DNA]</scope>
    <source>
        <strain evidence="6 7">TKPV-HU1124/2011</strain>
    </source>
</reference>
<dbReference type="GO" id="GO:0005615">
    <property type="term" value="C:extracellular space"/>
    <property type="evidence" value="ECO:0007669"/>
    <property type="project" value="TreeGrafter"/>
</dbReference>
<evidence type="ECO:0000259" key="5">
    <source>
        <dbReference type="SMART" id="SM00140"/>
    </source>
</evidence>
<dbReference type="InterPro" id="IPR002072">
    <property type="entry name" value="Nerve_growth_factor-rel"/>
</dbReference>
<dbReference type="PRINTS" id="PR00268">
    <property type="entry name" value="NGF"/>
</dbReference>
<evidence type="ECO:0000313" key="6">
    <source>
        <dbReference type="EMBL" id="ALA62421.1"/>
    </source>
</evidence>
<keyword evidence="4" id="KW-0812">Transmembrane</keyword>
<dbReference type="EMBL" id="KP728110">
    <property type="protein sequence ID" value="ALA62421.1"/>
    <property type="molecule type" value="Genomic_DNA"/>
</dbReference>
<dbReference type="Gene3D" id="2.10.90.10">
    <property type="entry name" value="Cystine-knot cytokines"/>
    <property type="match status" value="1"/>
</dbReference>
<dbReference type="PROSITE" id="PS00248">
    <property type="entry name" value="NGF_1"/>
    <property type="match status" value="1"/>
</dbReference>
<dbReference type="Proteomes" id="UP000142477">
    <property type="component" value="Segment"/>
</dbReference>
<dbReference type="PROSITE" id="PS50270">
    <property type="entry name" value="NGF_2"/>
    <property type="match status" value="1"/>
</dbReference>
<dbReference type="Pfam" id="PF00243">
    <property type="entry name" value="NGF"/>
    <property type="match status" value="1"/>
</dbReference>
<dbReference type="GO" id="GO:0005163">
    <property type="term" value="F:nerve growth factor receptor binding"/>
    <property type="evidence" value="ECO:0007669"/>
    <property type="project" value="TreeGrafter"/>
</dbReference>